<dbReference type="InterPro" id="IPR036322">
    <property type="entry name" value="WD40_repeat_dom_sf"/>
</dbReference>
<gene>
    <name evidence="3" type="ORF">TVY486_0603240</name>
</gene>
<keyword evidence="2" id="KW-0677">Repeat</keyword>
<accession>G0TX43</accession>
<dbReference type="SUPFAM" id="SSF50978">
    <property type="entry name" value="WD40 repeat-like"/>
    <property type="match status" value="1"/>
</dbReference>
<evidence type="ECO:0000313" key="3">
    <source>
        <dbReference type="EMBL" id="CCC48533.1"/>
    </source>
</evidence>
<protein>
    <submittedName>
        <fullName evidence="3">Uncharacterized protein</fullName>
    </submittedName>
</protein>
<dbReference type="PANTHER" id="PTHR19857:SF8">
    <property type="entry name" value="ANGIO-ASSOCIATED MIGRATORY CELL PROTEIN"/>
    <property type="match status" value="1"/>
</dbReference>
<name>G0TX43_TRYVY</name>
<proteinExistence type="predicted"/>
<dbReference type="PANTHER" id="PTHR19857">
    <property type="entry name" value="MITOCHONDRIAL DIVISION PROTEIN 1-RELATED"/>
    <property type="match status" value="1"/>
</dbReference>
<keyword evidence="1" id="KW-0853">WD repeat</keyword>
<dbReference type="VEuPathDB" id="TriTrypDB:TvY486_0603240"/>
<dbReference type="EMBL" id="HE573022">
    <property type="protein sequence ID" value="CCC48533.1"/>
    <property type="molecule type" value="Genomic_DNA"/>
</dbReference>
<reference evidence="3" key="1">
    <citation type="journal article" date="2012" name="Proc. Natl. Acad. Sci. U.S.A.">
        <title>Antigenic diversity is generated by distinct evolutionary mechanisms in African trypanosome species.</title>
        <authorList>
            <person name="Jackson A.P."/>
            <person name="Berry A."/>
            <person name="Aslett M."/>
            <person name="Allison H.C."/>
            <person name="Burton P."/>
            <person name="Vavrova-Anderson J."/>
            <person name="Brown R."/>
            <person name="Browne H."/>
            <person name="Corton N."/>
            <person name="Hauser H."/>
            <person name="Gamble J."/>
            <person name="Gilderthorp R."/>
            <person name="Marcello L."/>
            <person name="McQuillan J."/>
            <person name="Otto T.D."/>
            <person name="Quail M.A."/>
            <person name="Sanders M.J."/>
            <person name="van Tonder A."/>
            <person name="Ginger M.L."/>
            <person name="Field M.C."/>
            <person name="Barry J.D."/>
            <person name="Hertz-Fowler C."/>
            <person name="Berriman M."/>
        </authorList>
    </citation>
    <scope>NUCLEOTIDE SEQUENCE</scope>
    <source>
        <strain evidence="3">Y486</strain>
    </source>
</reference>
<evidence type="ECO:0000256" key="2">
    <source>
        <dbReference type="ARBA" id="ARBA00022737"/>
    </source>
</evidence>
<sequence length="338" mass="35067">MTQVGGIQSRFEVQGLVSSMAHGSSSPVCLVSTIMNGAHIFSPEGLADTCVTTSQSTICVESFPHNIIGEDPVISSRFVLGDSCFAVGSAVGSIAVVSRQSRSVVRCYTFQDGAGVLSLGEVPGEPSLLVSCSQAGVQVVDMEQAALRLTLSVPKARVVGSVAVSSSIVVVANYDGKVMLYDMRKGSEPVVVLVVPDQITSVSPSTHLGAVAVGTVSGRVFILRCSAGSVREEAFAIGKERAPIRSLSVYEKQIAAGDICGKLTLLDCNESPSPTRQWSAQMLLPPLASQPPFSAAAAQETGDNSLWSVSGVALQKDILWAALSSTGSTSSHVVVLPL</sequence>
<dbReference type="AlphaFoldDB" id="G0TX43"/>
<dbReference type="InterPro" id="IPR015943">
    <property type="entry name" value="WD40/YVTN_repeat-like_dom_sf"/>
</dbReference>
<evidence type="ECO:0000256" key="1">
    <source>
        <dbReference type="ARBA" id="ARBA00022574"/>
    </source>
</evidence>
<dbReference type="OMA" id="CTEGPQR"/>
<dbReference type="InterPro" id="IPR051179">
    <property type="entry name" value="WD_repeat_multifunction"/>
</dbReference>
<organism evidence="3">
    <name type="scientific">Trypanosoma vivax (strain Y486)</name>
    <dbReference type="NCBI Taxonomy" id="1055687"/>
    <lineage>
        <taxon>Eukaryota</taxon>
        <taxon>Discoba</taxon>
        <taxon>Euglenozoa</taxon>
        <taxon>Kinetoplastea</taxon>
        <taxon>Metakinetoplastina</taxon>
        <taxon>Trypanosomatida</taxon>
        <taxon>Trypanosomatidae</taxon>
        <taxon>Trypanosoma</taxon>
        <taxon>Duttonella</taxon>
    </lineage>
</organism>
<dbReference type="Gene3D" id="2.130.10.10">
    <property type="entry name" value="YVTN repeat-like/Quinoprotein amine dehydrogenase"/>
    <property type="match status" value="1"/>
</dbReference>